<comment type="caution">
    <text evidence="2">The sequence shown here is derived from an EMBL/GenBank/DDBJ whole genome shotgun (WGS) entry which is preliminary data.</text>
</comment>
<protein>
    <submittedName>
        <fullName evidence="2">Uncharacterized protein</fullName>
    </submittedName>
</protein>
<organism evidence="2 3">
    <name type="scientific">Rotaria magnacalcarata</name>
    <dbReference type="NCBI Taxonomy" id="392030"/>
    <lineage>
        <taxon>Eukaryota</taxon>
        <taxon>Metazoa</taxon>
        <taxon>Spiralia</taxon>
        <taxon>Gnathifera</taxon>
        <taxon>Rotifera</taxon>
        <taxon>Eurotatoria</taxon>
        <taxon>Bdelloidea</taxon>
        <taxon>Philodinida</taxon>
        <taxon>Philodinidae</taxon>
        <taxon>Rotaria</taxon>
    </lineage>
</organism>
<dbReference type="AlphaFoldDB" id="A0A8S2Z528"/>
<feature type="compositionally biased region" description="Acidic residues" evidence="1">
    <location>
        <begin position="60"/>
        <end position="70"/>
    </location>
</feature>
<feature type="non-terminal residue" evidence="2">
    <location>
        <position position="80"/>
    </location>
</feature>
<feature type="region of interest" description="Disordered" evidence="1">
    <location>
        <begin position="1"/>
        <end position="80"/>
    </location>
</feature>
<gene>
    <name evidence="2" type="ORF">SMN809_LOCUS39104</name>
</gene>
<dbReference type="EMBL" id="CAJOBI010104142">
    <property type="protein sequence ID" value="CAF4601505.1"/>
    <property type="molecule type" value="Genomic_DNA"/>
</dbReference>
<dbReference type="Proteomes" id="UP000676336">
    <property type="component" value="Unassembled WGS sequence"/>
</dbReference>
<feature type="compositionally biased region" description="Polar residues" evidence="1">
    <location>
        <begin position="16"/>
        <end position="46"/>
    </location>
</feature>
<proteinExistence type="predicted"/>
<reference evidence="2" key="1">
    <citation type="submission" date="2021-02" db="EMBL/GenBank/DDBJ databases">
        <authorList>
            <person name="Nowell W R."/>
        </authorList>
    </citation>
    <scope>NUCLEOTIDE SEQUENCE</scope>
</reference>
<evidence type="ECO:0000256" key="1">
    <source>
        <dbReference type="SAM" id="MobiDB-lite"/>
    </source>
</evidence>
<evidence type="ECO:0000313" key="2">
    <source>
        <dbReference type="EMBL" id="CAF4601505.1"/>
    </source>
</evidence>
<evidence type="ECO:0000313" key="3">
    <source>
        <dbReference type="Proteomes" id="UP000676336"/>
    </source>
</evidence>
<feature type="compositionally biased region" description="Basic and acidic residues" evidence="1">
    <location>
        <begin position="1"/>
        <end position="12"/>
    </location>
</feature>
<accession>A0A8S2Z528</accession>
<sequence>PSIRAPDERVTDENLTENSLNQPILTEKTSTTEYIPSRQHQISGTSFRHDPNTESSTIENLDDDDDEDVYDPNKPTLFQK</sequence>
<name>A0A8S2Z528_9BILA</name>
<feature type="non-terminal residue" evidence="2">
    <location>
        <position position="1"/>
    </location>
</feature>